<dbReference type="InterPro" id="IPR003615">
    <property type="entry name" value="HNH_nuc"/>
</dbReference>
<dbReference type="GO" id="GO:0008270">
    <property type="term" value="F:zinc ion binding"/>
    <property type="evidence" value="ECO:0007669"/>
    <property type="project" value="InterPro"/>
</dbReference>
<dbReference type="GO" id="GO:0004519">
    <property type="term" value="F:endonuclease activity"/>
    <property type="evidence" value="ECO:0007669"/>
    <property type="project" value="UniProtKB-KW"/>
</dbReference>
<dbReference type="Pfam" id="PF01844">
    <property type="entry name" value="HNH"/>
    <property type="match status" value="1"/>
</dbReference>
<gene>
    <name evidence="7" type="ORF">DW907_02500</name>
    <name evidence="6" type="ORF">DWW32_00555</name>
</gene>
<dbReference type="Proteomes" id="UP000285288">
    <property type="component" value="Unassembled WGS sequence"/>
</dbReference>
<evidence type="ECO:0000313" key="7">
    <source>
        <dbReference type="EMBL" id="RHB08776.1"/>
    </source>
</evidence>
<dbReference type="PANTHER" id="PTHR41286:SF1">
    <property type="entry name" value="HNH NUCLEASE YAJD-RELATED"/>
    <property type="match status" value="1"/>
</dbReference>
<evidence type="ECO:0000256" key="1">
    <source>
        <dbReference type="ARBA" id="ARBA00022722"/>
    </source>
</evidence>
<dbReference type="InterPro" id="IPR002711">
    <property type="entry name" value="HNH"/>
</dbReference>
<evidence type="ECO:0000313" key="6">
    <source>
        <dbReference type="EMBL" id="RGU94038.1"/>
    </source>
</evidence>
<dbReference type="GO" id="GO:0016787">
    <property type="term" value="F:hydrolase activity"/>
    <property type="evidence" value="ECO:0007669"/>
    <property type="project" value="UniProtKB-KW"/>
</dbReference>
<accession>A0A395WA48</accession>
<dbReference type="RefSeq" id="WP_118010759.1">
    <property type="nucleotide sequence ID" value="NZ_CATXNH010000004.1"/>
</dbReference>
<dbReference type="EMBL" id="QSGD01000005">
    <property type="protein sequence ID" value="RHB08776.1"/>
    <property type="molecule type" value="Genomic_DNA"/>
</dbReference>
<dbReference type="CDD" id="cd00085">
    <property type="entry name" value="HNHc"/>
    <property type="match status" value="1"/>
</dbReference>
<name>A0A395WA48_9FIRM</name>
<feature type="domain" description="HNH" evidence="5">
    <location>
        <begin position="41"/>
        <end position="93"/>
    </location>
</feature>
<evidence type="ECO:0000313" key="8">
    <source>
        <dbReference type="Proteomes" id="UP000265489"/>
    </source>
</evidence>
<comment type="caution">
    <text evidence="6">The sequence shown here is derived from an EMBL/GenBank/DDBJ whole genome shotgun (WGS) entry which is preliminary data.</text>
</comment>
<reference evidence="8 9" key="1">
    <citation type="submission" date="2018-08" db="EMBL/GenBank/DDBJ databases">
        <title>A genome reference for cultivated species of the human gut microbiota.</title>
        <authorList>
            <person name="Zou Y."/>
            <person name="Xue W."/>
            <person name="Luo G."/>
        </authorList>
    </citation>
    <scope>NUCLEOTIDE SEQUENCE [LARGE SCALE GENOMIC DNA]</scope>
    <source>
        <strain evidence="6 8">AF15-20</strain>
        <strain evidence="7 9">AM42-13AC</strain>
    </source>
</reference>
<organism evidence="6 8">
    <name type="scientific">Holdemanella biformis</name>
    <dbReference type="NCBI Taxonomy" id="1735"/>
    <lineage>
        <taxon>Bacteria</taxon>
        <taxon>Bacillati</taxon>
        <taxon>Bacillota</taxon>
        <taxon>Erysipelotrichia</taxon>
        <taxon>Erysipelotrichales</taxon>
        <taxon>Erysipelotrichaceae</taxon>
        <taxon>Holdemanella</taxon>
    </lineage>
</organism>
<keyword evidence="6" id="KW-0255">Endonuclease</keyword>
<sequence>MKKYYGSEATKTGARNYARKFYSSKAWEKKSKAYRKAHPLCERCLKKGIYTRSTCVHHKVHIDQDNYRDIHILFGDSNLEALCDLCHAEEHSKRKPSFEFDENGMLIGCGREDDECKKEHGKKE</sequence>
<evidence type="ECO:0000256" key="2">
    <source>
        <dbReference type="ARBA" id="ARBA00022801"/>
    </source>
</evidence>
<dbReference type="GO" id="GO:0003676">
    <property type="term" value="F:nucleic acid binding"/>
    <property type="evidence" value="ECO:0007669"/>
    <property type="project" value="InterPro"/>
</dbReference>
<proteinExistence type="inferred from homology"/>
<evidence type="ECO:0000256" key="4">
    <source>
        <dbReference type="ARBA" id="ARBA00040194"/>
    </source>
</evidence>
<dbReference type="Proteomes" id="UP000265489">
    <property type="component" value="Unassembled WGS sequence"/>
</dbReference>
<protein>
    <recommendedName>
        <fullName evidence="4">Putative HNH nuclease YajD</fullName>
    </recommendedName>
</protein>
<evidence type="ECO:0000256" key="3">
    <source>
        <dbReference type="ARBA" id="ARBA00038412"/>
    </source>
</evidence>
<dbReference type="PANTHER" id="PTHR41286">
    <property type="entry name" value="HNH NUCLEASE YAJD-RELATED"/>
    <property type="match status" value="1"/>
</dbReference>
<keyword evidence="2" id="KW-0378">Hydrolase</keyword>
<evidence type="ECO:0000259" key="5">
    <source>
        <dbReference type="Pfam" id="PF01844"/>
    </source>
</evidence>
<evidence type="ECO:0000313" key="9">
    <source>
        <dbReference type="Proteomes" id="UP000285288"/>
    </source>
</evidence>
<dbReference type="GO" id="GO:0005829">
    <property type="term" value="C:cytosol"/>
    <property type="evidence" value="ECO:0007669"/>
    <property type="project" value="TreeGrafter"/>
</dbReference>
<dbReference type="AlphaFoldDB" id="A0A395WA48"/>
<dbReference type="EMBL" id="QRYQ01000001">
    <property type="protein sequence ID" value="RGU94038.1"/>
    <property type="molecule type" value="Genomic_DNA"/>
</dbReference>
<keyword evidence="1" id="KW-0540">Nuclease</keyword>
<comment type="similarity">
    <text evidence="3">Belongs to the HNH nuclease family.</text>
</comment>